<sequence length="122" mass="13418">MPRLLVNGEVLFDVPDTSHEDYVVNPYFSGLLRVDMSGLDPEGYTHTIGISIDGTVSNIGSENSVPTCVEGELTVVVSDEGVGSFCLGRLQGVLETRQPVRPTQQLEPNGRKHWNDVPYFVR</sequence>
<evidence type="ECO:0000313" key="2">
    <source>
        <dbReference type="Proteomes" id="UP000177821"/>
    </source>
</evidence>
<organism evidence="1 2">
    <name type="scientific">Candidatus Woykebacteria bacterium RIFCSPHIGHO2_02_FULL_43_16b</name>
    <dbReference type="NCBI Taxonomy" id="1802601"/>
    <lineage>
        <taxon>Bacteria</taxon>
        <taxon>Candidatus Woykeibacteriota</taxon>
    </lineage>
</organism>
<accession>A0A1G1WQU8</accession>
<evidence type="ECO:0000313" key="1">
    <source>
        <dbReference type="EMBL" id="OGY30136.1"/>
    </source>
</evidence>
<gene>
    <name evidence="1" type="ORF">A3J50_04250</name>
</gene>
<comment type="caution">
    <text evidence="1">The sequence shown here is derived from an EMBL/GenBank/DDBJ whole genome shotgun (WGS) entry which is preliminary data.</text>
</comment>
<dbReference type="EMBL" id="MHCX01000007">
    <property type="protein sequence ID" value="OGY30136.1"/>
    <property type="molecule type" value="Genomic_DNA"/>
</dbReference>
<protein>
    <submittedName>
        <fullName evidence="1">Uncharacterized protein</fullName>
    </submittedName>
</protein>
<name>A0A1G1WQU8_9BACT</name>
<proteinExistence type="predicted"/>
<dbReference type="AlphaFoldDB" id="A0A1G1WQU8"/>
<dbReference type="Proteomes" id="UP000177821">
    <property type="component" value="Unassembled WGS sequence"/>
</dbReference>
<reference evidence="1 2" key="1">
    <citation type="journal article" date="2016" name="Nat. Commun.">
        <title>Thousands of microbial genomes shed light on interconnected biogeochemical processes in an aquifer system.</title>
        <authorList>
            <person name="Anantharaman K."/>
            <person name="Brown C.T."/>
            <person name="Hug L.A."/>
            <person name="Sharon I."/>
            <person name="Castelle C.J."/>
            <person name="Probst A.J."/>
            <person name="Thomas B.C."/>
            <person name="Singh A."/>
            <person name="Wilkins M.J."/>
            <person name="Karaoz U."/>
            <person name="Brodie E.L."/>
            <person name="Williams K.H."/>
            <person name="Hubbard S.S."/>
            <person name="Banfield J.F."/>
        </authorList>
    </citation>
    <scope>NUCLEOTIDE SEQUENCE [LARGE SCALE GENOMIC DNA]</scope>
</reference>